<evidence type="ECO:0000256" key="1">
    <source>
        <dbReference type="SAM" id="MobiDB-lite"/>
    </source>
</evidence>
<dbReference type="AlphaFoldDB" id="A0AA42BNP4"/>
<dbReference type="EMBL" id="JANATA010000001">
    <property type="protein sequence ID" value="MCP3427631.1"/>
    <property type="molecule type" value="Genomic_DNA"/>
</dbReference>
<evidence type="ECO:0000256" key="2">
    <source>
        <dbReference type="SAM" id="Phobius"/>
    </source>
</evidence>
<dbReference type="Proteomes" id="UP001165413">
    <property type="component" value="Unassembled WGS sequence"/>
</dbReference>
<evidence type="ECO:0000313" key="4">
    <source>
        <dbReference type="Proteomes" id="UP001165413"/>
    </source>
</evidence>
<gene>
    <name evidence="3" type="ORF">NLF92_01560</name>
</gene>
<sequence length="71" mass="7979">MGIGWVILIIIGVLAVIFSNVLLLKDSKSFQLPDSYKERKAAEKAHLEAQGLDPKTQRKEKNKEDDSSGFY</sequence>
<feature type="transmembrane region" description="Helical" evidence="2">
    <location>
        <begin position="6"/>
        <end position="24"/>
    </location>
</feature>
<keyword evidence="2" id="KW-0472">Membrane</keyword>
<evidence type="ECO:0000313" key="3">
    <source>
        <dbReference type="EMBL" id="MCP3427631.1"/>
    </source>
</evidence>
<keyword evidence="2" id="KW-0812">Transmembrane</keyword>
<keyword evidence="2" id="KW-1133">Transmembrane helix</keyword>
<dbReference type="InterPro" id="IPR021550">
    <property type="entry name" value="DUF2897"/>
</dbReference>
<feature type="region of interest" description="Disordered" evidence="1">
    <location>
        <begin position="41"/>
        <end position="71"/>
    </location>
</feature>
<organism evidence="3 4">
    <name type="scientific">Opacimonas viscosa</name>
    <dbReference type="NCBI Taxonomy" id="2961944"/>
    <lineage>
        <taxon>Bacteria</taxon>
        <taxon>Pseudomonadati</taxon>
        <taxon>Pseudomonadota</taxon>
        <taxon>Gammaproteobacteria</taxon>
        <taxon>Alteromonadales</taxon>
        <taxon>Alteromonadaceae</taxon>
        <taxon>Opacimonas</taxon>
    </lineage>
</organism>
<name>A0AA42BNP4_9ALTE</name>
<proteinExistence type="predicted"/>
<protein>
    <submittedName>
        <fullName evidence="3">DUF2897 family protein</fullName>
    </submittedName>
</protein>
<reference evidence="3" key="1">
    <citation type="submission" date="2022-07" db="EMBL/GenBank/DDBJ databases">
        <title>Characterization of the Novel Bacterium Alteromonas immobilis LMIT006 and Alteromonas gregis LMIT007.</title>
        <authorList>
            <person name="Lin X."/>
        </authorList>
    </citation>
    <scope>NUCLEOTIDE SEQUENCE</scope>
    <source>
        <strain evidence="3">LMIT007</strain>
    </source>
</reference>
<keyword evidence="4" id="KW-1185">Reference proteome</keyword>
<comment type="caution">
    <text evidence="3">The sequence shown here is derived from an EMBL/GenBank/DDBJ whole genome shotgun (WGS) entry which is preliminary data.</text>
</comment>
<dbReference type="RefSeq" id="WP_254098157.1">
    <property type="nucleotide sequence ID" value="NZ_JANATA010000001.1"/>
</dbReference>
<feature type="compositionally biased region" description="Basic and acidic residues" evidence="1">
    <location>
        <begin position="55"/>
        <end position="71"/>
    </location>
</feature>
<accession>A0AA42BNP4</accession>
<dbReference type="Pfam" id="PF11446">
    <property type="entry name" value="DUF2897"/>
    <property type="match status" value="1"/>
</dbReference>